<name>A0A1Y4MQ15_9FIRM</name>
<evidence type="ECO:0000259" key="1">
    <source>
        <dbReference type="SMART" id="SM00382"/>
    </source>
</evidence>
<dbReference type="Pfam" id="PF01695">
    <property type="entry name" value="IstB_IS21"/>
    <property type="match status" value="1"/>
</dbReference>
<organism evidence="2 3">
    <name type="scientific">Anaerotruncus colihominis</name>
    <dbReference type="NCBI Taxonomy" id="169435"/>
    <lineage>
        <taxon>Bacteria</taxon>
        <taxon>Bacillati</taxon>
        <taxon>Bacillota</taxon>
        <taxon>Clostridia</taxon>
        <taxon>Eubacteriales</taxon>
        <taxon>Oscillospiraceae</taxon>
        <taxon>Anaerotruncus</taxon>
    </lineage>
</organism>
<evidence type="ECO:0000313" key="3">
    <source>
        <dbReference type="Proteomes" id="UP000196386"/>
    </source>
</evidence>
<dbReference type="InterPro" id="IPR003593">
    <property type="entry name" value="AAA+_ATPase"/>
</dbReference>
<dbReference type="NCBIfam" id="NF005992">
    <property type="entry name" value="PRK08116.1"/>
    <property type="match status" value="1"/>
</dbReference>
<dbReference type="GO" id="GO:0005524">
    <property type="term" value="F:ATP binding"/>
    <property type="evidence" value="ECO:0007669"/>
    <property type="project" value="UniProtKB-KW"/>
</dbReference>
<dbReference type="Proteomes" id="UP000196386">
    <property type="component" value="Unassembled WGS sequence"/>
</dbReference>
<gene>
    <name evidence="2" type="ORF">B5F11_14525</name>
</gene>
<dbReference type="RefSeq" id="WP_087302303.1">
    <property type="nucleotide sequence ID" value="NZ_NFKP01000020.1"/>
</dbReference>
<keyword evidence="2" id="KW-0067">ATP-binding</keyword>
<dbReference type="Gene3D" id="3.40.50.300">
    <property type="entry name" value="P-loop containing nucleotide triphosphate hydrolases"/>
    <property type="match status" value="1"/>
</dbReference>
<dbReference type="PANTHER" id="PTHR30050:SF4">
    <property type="entry name" value="ATP-BINDING PROTEIN RV3427C IN INSERTION SEQUENCE-RELATED"/>
    <property type="match status" value="1"/>
</dbReference>
<feature type="domain" description="AAA+ ATPase" evidence="1">
    <location>
        <begin position="124"/>
        <end position="256"/>
    </location>
</feature>
<dbReference type="CDD" id="cd00009">
    <property type="entry name" value="AAA"/>
    <property type="match status" value="1"/>
</dbReference>
<comment type="caution">
    <text evidence="2">The sequence shown here is derived from an EMBL/GenBank/DDBJ whole genome shotgun (WGS) entry which is preliminary data.</text>
</comment>
<accession>A0A1Y4MQ15</accession>
<sequence>MNAIFSEMLDTMTAPEPEDYTGGDGLLYCGKCHKPKEAYFAPDKAAVFGRDRHPAECDCQRAAREEREAAEERRRHLDAVENLKRRGFPDPAMREWTFENDNGQNPQTPTARFYAEHWDTMKDENIGYLFWGGVGTGKSYLAACIANALMEKEVPVYMTNFAAILNDLAASFEGRNEYISRLCRYPLLIIDDFGMERGTEYGLEQVFSVIDSRYRSGRPLIVTTNLTLQELHNPRDTAHARIYDRLTEMCPPVRFTGGNFRKGRAQDKLERLKELMNE</sequence>
<proteinExistence type="predicted"/>
<dbReference type="InterPro" id="IPR002611">
    <property type="entry name" value="IstB_ATP-bd"/>
</dbReference>
<keyword evidence="2" id="KW-0547">Nucleotide-binding</keyword>
<dbReference type="EMBL" id="NFKP01000020">
    <property type="protein sequence ID" value="OUP68288.1"/>
    <property type="molecule type" value="Genomic_DNA"/>
</dbReference>
<dbReference type="SUPFAM" id="SSF52540">
    <property type="entry name" value="P-loop containing nucleoside triphosphate hydrolases"/>
    <property type="match status" value="1"/>
</dbReference>
<dbReference type="SMART" id="SM00382">
    <property type="entry name" value="AAA"/>
    <property type="match status" value="1"/>
</dbReference>
<protein>
    <submittedName>
        <fullName evidence="2">ATP-binding protein</fullName>
    </submittedName>
</protein>
<dbReference type="GO" id="GO:0006260">
    <property type="term" value="P:DNA replication"/>
    <property type="evidence" value="ECO:0007669"/>
    <property type="project" value="TreeGrafter"/>
</dbReference>
<dbReference type="AlphaFoldDB" id="A0A1Y4MQ15"/>
<dbReference type="InterPro" id="IPR027417">
    <property type="entry name" value="P-loop_NTPase"/>
</dbReference>
<dbReference type="PANTHER" id="PTHR30050">
    <property type="entry name" value="CHROMOSOMAL REPLICATION INITIATOR PROTEIN DNAA"/>
    <property type="match status" value="1"/>
</dbReference>
<evidence type="ECO:0000313" key="2">
    <source>
        <dbReference type="EMBL" id="OUP68288.1"/>
    </source>
</evidence>
<reference evidence="3" key="1">
    <citation type="submission" date="2017-04" db="EMBL/GenBank/DDBJ databases">
        <title>Function of individual gut microbiota members based on whole genome sequencing of pure cultures obtained from chicken caecum.</title>
        <authorList>
            <person name="Medvecky M."/>
            <person name="Cejkova D."/>
            <person name="Polansky O."/>
            <person name="Karasova D."/>
            <person name="Kubasova T."/>
            <person name="Cizek A."/>
            <person name="Rychlik I."/>
        </authorList>
    </citation>
    <scope>NUCLEOTIDE SEQUENCE [LARGE SCALE GENOMIC DNA]</scope>
    <source>
        <strain evidence="3">An175</strain>
    </source>
</reference>